<dbReference type="Proteomes" id="UP000325182">
    <property type="component" value="Unassembled WGS sequence"/>
</dbReference>
<comment type="caution">
    <text evidence="4">The sequence shown here is derived from an EMBL/GenBank/DDBJ whole genome shotgun (WGS) entry which is preliminary data.</text>
</comment>
<dbReference type="InterPro" id="IPR051465">
    <property type="entry name" value="Cell_Envelope_Struct_Comp"/>
</dbReference>
<dbReference type="RefSeq" id="WP_148955129.1">
    <property type="nucleotide sequence ID" value="NZ_VTEG01000027.1"/>
</dbReference>
<organism evidence="4 5">
    <name type="scientific">Rossellomorea vietnamensis</name>
    <dbReference type="NCBI Taxonomy" id="218284"/>
    <lineage>
        <taxon>Bacteria</taxon>
        <taxon>Bacillati</taxon>
        <taxon>Bacillota</taxon>
        <taxon>Bacilli</taxon>
        <taxon>Bacillales</taxon>
        <taxon>Bacillaceae</taxon>
        <taxon>Rossellomorea</taxon>
    </lineage>
</organism>
<feature type="domain" description="SLH" evidence="3">
    <location>
        <begin position="18"/>
        <end position="78"/>
    </location>
</feature>
<dbReference type="AlphaFoldDB" id="A0A5D4M1T5"/>
<evidence type="ECO:0000259" key="3">
    <source>
        <dbReference type="PROSITE" id="PS51272"/>
    </source>
</evidence>
<feature type="domain" description="SLH" evidence="3">
    <location>
        <begin position="79"/>
        <end position="146"/>
    </location>
</feature>
<reference evidence="4 5" key="1">
    <citation type="submission" date="2019-08" db="EMBL/GenBank/DDBJ databases">
        <title>Bacillus genomes from the desert of Cuatro Cienegas, Coahuila.</title>
        <authorList>
            <person name="Olmedo-Alvarez G."/>
        </authorList>
    </citation>
    <scope>NUCLEOTIDE SEQUENCE [LARGE SCALE GENOMIC DNA]</scope>
    <source>
        <strain evidence="4 5">CH128b_4D</strain>
    </source>
</reference>
<gene>
    <name evidence="4" type="ORF">FZC84_20910</name>
</gene>
<dbReference type="PANTHER" id="PTHR43308:SF5">
    <property type="entry name" value="S-LAYER PROTEIN _ PEPTIDOGLYCAN ENDO-BETA-N-ACETYLGLUCOSAMINIDASE"/>
    <property type="match status" value="1"/>
</dbReference>
<feature type="chain" id="PRO_5022817219" evidence="2">
    <location>
        <begin position="24"/>
        <end position="346"/>
    </location>
</feature>
<sequence length="346" mass="39076">MKKIVATATAAFLSITMAVNVQADFKDVSHYKEEIQYLEGKNIINGYDDGTFKPESDLKRIQAVQMLLREMGITNFNAPDPDFTDIKPGDYGYEEVAKAVQLGFISGKTAADGSKYFEPWGELTRAQMAKILVEGYDLSEEQRIYFIDANMAHWAGSYVNRIATANITTGYDDSTFRPQETISRQHFSVMMARLLDDRFKKSVDHPSFKPDHSKTFLYQMGPYVSSYTHSHDDLWRQYDLTTQWTAPDLRPFTEAPNGIVLGKPQMSFSYTLGYPVKPGHRWMDQNGQIMTITAVDVTFSTPAGTFRNAVKVEGDSHVEYYAPNVGLLKSTYLPTGEAIAELIEIR</sequence>
<evidence type="ECO:0000313" key="5">
    <source>
        <dbReference type="Proteomes" id="UP000325182"/>
    </source>
</evidence>
<dbReference type="PROSITE" id="PS51272">
    <property type="entry name" value="SLH"/>
    <property type="match status" value="3"/>
</dbReference>
<dbReference type="PANTHER" id="PTHR43308">
    <property type="entry name" value="OUTER MEMBRANE PROTEIN ALPHA-RELATED"/>
    <property type="match status" value="1"/>
</dbReference>
<feature type="signal peptide" evidence="2">
    <location>
        <begin position="1"/>
        <end position="23"/>
    </location>
</feature>
<accession>A0A5D4M1T5</accession>
<keyword evidence="1 2" id="KW-0732">Signal</keyword>
<evidence type="ECO:0000256" key="2">
    <source>
        <dbReference type="SAM" id="SignalP"/>
    </source>
</evidence>
<dbReference type="InterPro" id="IPR001119">
    <property type="entry name" value="SLH_dom"/>
</dbReference>
<protein>
    <submittedName>
        <fullName evidence="4">S-layer homology domain-containing protein</fullName>
    </submittedName>
</protein>
<evidence type="ECO:0000256" key="1">
    <source>
        <dbReference type="ARBA" id="ARBA00022729"/>
    </source>
</evidence>
<name>A0A5D4M1T5_9BACI</name>
<dbReference type="Pfam" id="PF00395">
    <property type="entry name" value="SLH"/>
    <property type="match status" value="3"/>
</dbReference>
<dbReference type="EMBL" id="VTEG01000027">
    <property type="protein sequence ID" value="TYR95894.1"/>
    <property type="molecule type" value="Genomic_DNA"/>
</dbReference>
<evidence type="ECO:0000313" key="4">
    <source>
        <dbReference type="EMBL" id="TYR95894.1"/>
    </source>
</evidence>
<proteinExistence type="predicted"/>
<feature type="domain" description="SLH" evidence="3">
    <location>
        <begin position="147"/>
        <end position="205"/>
    </location>
</feature>